<dbReference type="InterPro" id="IPR008927">
    <property type="entry name" value="6-PGluconate_DH-like_C_sf"/>
</dbReference>
<proteinExistence type="predicted"/>
<dbReference type="GO" id="GO:0046168">
    <property type="term" value="P:glycerol-3-phosphate catabolic process"/>
    <property type="evidence" value="ECO:0007669"/>
    <property type="project" value="InterPro"/>
</dbReference>
<comment type="catalytic activity">
    <reaction evidence="4">
        <text>6-phospho-D-gluconate + NADP(+) = D-ribulose 5-phosphate + CO2 + NADPH</text>
        <dbReference type="Rhea" id="RHEA:10116"/>
        <dbReference type="ChEBI" id="CHEBI:16526"/>
        <dbReference type="ChEBI" id="CHEBI:57783"/>
        <dbReference type="ChEBI" id="CHEBI:58121"/>
        <dbReference type="ChEBI" id="CHEBI:58349"/>
        <dbReference type="ChEBI" id="CHEBI:58759"/>
        <dbReference type="EC" id="1.1.1.44"/>
    </reaction>
</comment>
<dbReference type="EMBL" id="QUMW01000009">
    <property type="protein sequence ID" value="REG25316.1"/>
    <property type="molecule type" value="Genomic_DNA"/>
</dbReference>
<dbReference type="GO" id="GO:0051287">
    <property type="term" value="F:NAD binding"/>
    <property type="evidence" value="ECO:0007669"/>
    <property type="project" value="InterPro"/>
</dbReference>
<evidence type="ECO:0000256" key="2">
    <source>
        <dbReference type="ARBA" id="ARBA00018193"/>
    </source>
</evidence>
<dbReference type="AlphaFoldDB" id="A0A3E0B027"/>
<dbReference type="RefSeq" id="WP_115884016.1">
    <property type="nucleotide sequence ID" value="NZ_CBCSHX010000001.1"/>
</dbReference>
<dbReference type="InterPro" id="IPR051729">
    <property type="entry name" value="Opine/Lysopine_DH"/>
</dbReference>
<reference evidence="7 8" key="1">
    <citation type="submission" date="2018-08" db="EMBL/GenBank/DDBJ databases">
        <title>Genomic Encyclopedia of Type Strains, Phase IV (KMG-IV): sequencing the most valuable type-strain genomes for metagenomic binning, comparative biology and taxonomic classification.</title>
        <authorList>
            <person name="Goeker M."/>
        </authorList>
    </citation>
    <scope>NUCLEOTIDE SEQUENCE [LARGE SCALE GENOMIC DNA]</scope>
    <source>
        <strain evidence="7 8">DSM 17274</strain>
    </source>
</reference>
<evidence type="ECO:0000256" key="3">
    <source>
        <dbReference type="ARBA" id="ARBA00023002"/>
    </source>
</evidence>
<name>A0A3E0B027_9STAP</name>
<keyword evidence="3" id="KW-0560">Oxidoreductase</keyword>
<gene>
    <name evidence="7" type="ORF">DFR63_0343</name>
</gene>
<dbReference type="InterPro" id="IPR011128">
    <property type="entry name" value="G3P_DH_NAD-dep_N"/>
</dbReference>
<dbReference type="Pfam" id="PF02317">
    <property type="entry name" value="Octopine_DH"/>
    <property type="match status" value="1"/>
</dbReference>
<evidence type="ECO:0000256" key="1">
    <source>
        <dbReference type="ARBA" id="ARBA00013011"/>
    </source>
</evidence>
<evidence type="ECO:0000256" key="4">
    <source>
        <dbReference type="ARBA" id="ARBA00048640"/>
    </source>
</evidence>
<dbReference type="InterPro" id="IPR003421">
    <property type="entry name" value="Opine_DH"/>
</dbReference>
<dbReference type="PANTHER" id="PTHR38015:SF1">
    <property type="entry name" value="OPINE DEHYDROGENASE DOMAIN-CONTAINING PROTEIN"/>
    <property type="match status" value="1"/>
</dbReference>
<evidence type="ECO:0000313" key="8">
    <source>
        <dbReference type="Proteomes" id="UP000257076"/>
    </source>
</evidence>
<evidence type="ECO:0000259" key="6">
    <source>
        <dbReference type="Pfam" id="PF02317"/>
    </source>
</evidence>
<dbReference type="SUPFAM" id="SSF51735">
    <property type="entry name" value="NAD(P)-binding Rossmann-fold domains"/>
    <property type="match status" value="1"/>
</dbReference>
<keyword evidence="8" id="KW-1185">Reference proteome</keyword>
<dbReference type="Gene3D" id="1.10.1040.10">
    <property type="entry name" value="N-(1-d-carboxylethyl)-l-norvaline Dehydrogenase, domain 2"/>
    <property type="match status" value="1"/>
</dbReference>
<dbReference type="Gene3D" id="3.40.50.720">
    <property type="entry name" value="NAD(P)-binding Rossmann-like Domain"/>
    <property type="match status" value="1"/>
</dbReference>
<protein>
    <recommendedName>
        <fullName evidence="2">6-phosphogluconate dehydrogenase, decarboxylating</fullName>
        <ecNumber evidence="1">1.1.1.44</ecNumber>
    </recommendedName>
</protein>
<evidence type="ECO:0000313" key="7">
    <source>
        <dbReference type="EMBL" id="REG25316.1"/>
    </source>
</evidence>
<dbReference type="OrthoDB" id="1073746at2"/>
<dbReference type="Proteomes" id="UP000257076">
    <property type="component" value="Unassembled WGS sequence"/>
</dbReference>
<dbReference type="GO" id="GO:0004616">
    <property type="term" value="F:phosphogluconate dehydrogenase (decarboxylating) activity"/>
    <property type="evidence" value="ECO:0007669"/>
    <property type="project" value="UniProtKB-EC"/>
</dbReference>
<sequence>MKFTIIGAGNGGLAFSAKLKERGHTVNLYDKFKEVIDPIILNNNIITYNNIDYIIDLVTDNLQVALEGSEYIFIITPSFAHKDLSKEVVKYIDSQTIVLHPGRTGGAIQFKRVFELYDKNNIIGETETLLFACRKEAPTEITIYGTKKSVGLATIPKEKAPQVVKDLNSILPYFVVYNNVLVTSFSNIGAMLHPTLFLFNLSRIDNADSYNFYQEGISPSIAKFIEKLDYERLLISKAYDIDVIGVYEWLEDKYGRDDTELYDRIRYNTEYQDIVAPESINSRYILEDIPMSLVPLYYLARRKNINVPTMELVINLASSIYNQNFLETGRRICNIQQYS</sequence>
<dbReference type="Pfam" id="PF01210">
    <property type="entry name" value="NAD_Gly3P_dh_N"/>
    <property type="match status" value="1"/>
</dbReference>
<evidence type="ECO:0000259" key="5">
    <source>
        <dbReference type="Pfam" id="PF01210"/>
    </source>
</evidence>
<dbReference type="EC" id="1.1.1.44" evidence="1"/>
<dbReference type="SUPFAM" id="SSF48179">
    <property type="entry name" value="6-phosphogluconate dehydrogenase C-terminal domain-like"/>
    <property type="match status" value="1"/>
</dbReference>
<comment type="caution">
    <text evidence="7">The sequence shown here is derived from an EMBL/GenBank/DDBJ whole genome shotgun (WGS) entry which is preliminary data.</text>
</comment>
<feature type="domain" description="Glycerol-3-phosphate dehydrogenase NAD-dependent N-terminal" evidence="5">
    <location>
        <begin position="3"/>
        <end position="100"/>
    </location>
</feature>
<dbReference type="InterPro" id="IPR036291">
    <property type="entry name" value="NAD(P)-bd_dom_sf"/>
</dbReference>
<accession>A0A3E0B027</accession>
<organism evidence="7 8">
    <name type="scientific">Jeotgalicoccus halotolerans</name>
    <dbReference type="NCBI Taxonomy" id="157227"/>
    <lineage>
        <taxon>Bacteria</taxon>
        <taxon>Bacillati</taxon>
        <taxon>Bacillota</taxon>
        <taxon>Bacilli</taxon>
        <taxon>Bacillales</taxon>
        <taxon>Staphylococcaceae</taxon>
        <taxon>Jeotgalicoccus</taxon>
    </lineage>
</organism>
<dbReference type="InterPro" id="IPR013328">
    <property type="entry name" value="6PGD_dom2"/>
</dbReference>
<feature type="domain" description="Opine dehydrogenase" evidence="6">
    <location>
        <begin position="177"/>
        <end position="320"/>
    </location>
</feature>
<dbReference type="PANTHER" id="PTHR38015">
    <property type="entry name" value="BLR6086 PROTEIN"/>
    <property type="match status" value="1"/>
</dbReference>